<dbReference type="GO" id="GO:0019319">
    <property type="term" value="P:hexose biosynthetic process"/>
    <property type="evidence" value="ECO:0007669"/>
    <property type="project" value="TreeGrafter"/>
</dbReference>
<dbReference type="GO" id="GO:0050659">
    <property type="term" value="F:N-acetylgalactosamine 4-sulfate 6-O-sulfotransferase activity"/>
    <property type="evidence" value="ECO:0007669"/>
    <property type="project" value="TreeGrafter"/>
</dbReference>
<keyword evidence="2" id="KW-1185">Reference proteome</keyword>
<dbReference type="InterPro" id="IPR027417">
    <property type="entry name" value="P-loop_NTPase"/>
</dbReference>
<dbReference type="PANTHER" id="PTHR15723">
    <property type="entry name" value="CARBOHYDRATE SULFOTRANSFERASE 15"/>
    <property type="match status" value="1"/>
</dbReference>
<dbReference type="Proteomes" id="UP000735302">
    <property type="component" value="Unassembled WGS sequence"/>
</dbReference>
<gene>
    <name evidence="1" type="ORF">PoB_002277200</name>
</gene>
<comment type="caution">
    <text evidence="1">The sequence shown here is derived from an EMBL/GenBank/DDBJ whole genome shotgun (WGS) entry which is preliminary data.</text>
</comment>
<dbReference type="Gene3D" id="3.40.50.300">
    <property type="entry name" value="P-loop containing nucleotide triphosphate hydrolases"/>
    <property type="match status" value="1"/>
</dbReference>
<dbReference type="AlphaFoldDB" id="A0AAV3ZNP3"/>
<dbReference type="PANTHER" id="PTHR15723:SF0">
    <property type="entry name" value="CARBOHYDRATE SULFOTRANSFERASE 15"/>
    <property type="match status" value="1"/>
</dbReference>
<evidence type="ECO:0000313" key="1">
    <source>
        <dbReference type="EMBL" id="GFN96266.1"/>
    </source>
</evidence>
<dbReference type="EMBL" id="BLXT01002664">
    <property type="protein sequence ID" value="GFN96266.1"/>
    <property type="molecule type" value="Genomic_DNA"/>
</dbReference>
<evidence type="ECO:0000313" key="2">
    <source>
        <dbReference type="Proteomes" id="UP000735302"/>
    </source>
</evidence>
<dbReference type="SUPFAM" id="SSF52540">
    <property type="entry name" value="P-loop containing nucleoside triphosphate hydrolases"/>
    <property type="match status" value="1"/>
</dbReference>
<proteinExistence type="predicted"/>
<protein>
    <submittedName>
        <fullName evidence="1">Carbohydrate sulfotransferase 15-like protein</fullName>
    </submittedName>
</protein>
<dbReference type="InterPro" id="IPR052654">
    <property type="entry name" value="CS_Sulfotransferase"/>
</dbReference>
<organism evidence="1 2">
    <name type="scientific">Plakobranchus ocellatus</name>
    <dbReference type="NCBI Taxonomy" id="259542"/>
    <lineage>
        <taxon>Eukaryota</taxon>
        <taxon>Metazoa</taxon>
        <taxon>Spiralia</taxon>
        <taxon>Lophotrochozoa</taxon>
        <taxon>Mollusca</taxon>
        <taxon>Gastropoda</taxon>
        <taxon>Heterobranchia</taxon>
        <taxon>Euthyneura</taxon>
        <taxon>Panpulmonata</taxon>
        <taxon>Sacoglossa</taxon>
        <taxon>Placobranchoidea</taxon>
        <taxon>Plakobranchidae</taxon>
        <taxon>Plakobranchus</taxon>
    </lineage>
</organism>
<accession>A0AAV3ZNP3</accession>
<name>A0AAV3ZNP3_9GAST</name>
<reference evidence="1 2" key="1">
    <citation type="journal article" date="2021" name="Elife">
        <title>Chloroplast acquisition without the gene transfer in kleptoplastic sea slugs, Plakobranchus ocellatus.</title>
        <authorList>
            <person name="Maeda T."/>
            <person name="Takahashi S."/>
            <person name="Yoshida T."/>
            <person name="Shimamura S."/>
            <person name="Takaki Y."/>
            <person name="Nagai Y."/>
            <person name="Toyoda A."/>
            <person name="Suzuki Y."/>
            <person name="Arimoto A."/>
            <person name="Ishii H."/>
            <person name="Satoh N."/>
            <person name="Nishiyama T."/>
            <person name="Hasebe M."/>
            <person name="Maruyama T."/>
            <person name="Minagawa J."/>
            <person name="Obokata J."/>
            <person name="Shigenobu S."/>
        </authorList>
    </citation>
    <scope>NUCLEOTIDE SEQUENCE [LARGE SCALE GENOMIC DNA]</scope>
</reference>
<sequence>MSTHILLYTTGVFKHDPKSYTPLSRSPCWQDGYSFRCIAQFYIAGFSKPATRDLYNRLARHPDIIADNSEVHWFDFWRNIAGYDSIETYAGYFPNASGQITRDIVDHGYSDKLVGDATPSTAWSSLYWRCYQGNKGQRIEPLYTNADIIYRLNPKAKIIFIMSDPVERDGYLEDLTLKLWTRAVPNAFTRWSLHLSPASDGAFDNGQGEVVLTTGHFMQRRWDYKKECTVCISRIGSLRFPRTNCSSSNDPGVEWYIDRSYMETNTRTNSRDSILPETKEALGEFYPFVNSQLPNLLSDSRFRW</sequence>